<dbReference type="SMART" id="SM00563">
    <property type="entry name" value="PlsC"/>
    <property type="match status" value="1"/>
</dbReference>
<dbReference type="InterPro" id="IPR002123">
    <property type="entry name" value="Plipid/glycerol_acylTrfase"/>
</dbReference>
<evidence type="ECO:0000313" key="5">
    <source>
        <dbReference type="EMBL" id="MSU88146.1"/>
    </source>
</evidence>
<comment type="caution">
    <text evidence="5">The sequence shown here is derived from an EMBL/GenBank/DDBJ whole genome shotgun (WGS) entry which is preliminary data.</text>
</comment>
<dbReference type="CDD" id="cd07989">
    <property type="entry name" value="LPLAT_AGPAT-like"/>
    <property type="match status" value="1"/>
</dbReference>
<keyword evidence="3 5" id="KW-0012">Acyltransferase</keyword>
<keyword evidence="2 5" id="KW-0808">Transferase</keyword>
<gene>
    <name evidence="5" type="ORF">GE300_00775</name>
</gene>
<feature type="domain" description="Phospholipid/glycerol acyltransferase" evidence="4">
    <location>
        <begin position="53"/>
        <end position="167"/>
    </location>
</feature>
<dbReference type="PANTHER" id="PTHR10434:SF40">
    <property type="entry name" value="1-ACYL-SN-GLYCEROL-3-PHOSPHATE ACYLTRANSFERASE"/>
    <property type="match status" value="1"/>
</dbReference>
<dbReference type="GO" id="GO:0006654">
    <property type="term" value="P:phosphatidic acid biosynthetic process"/>
    <property type="evidence" value="ECO:0007669"/>
    <property type="project" value="TreeGrafter"/>
</dbReference>
<evidence type="ECO:0000259" key="4">
    <source>
        <dbReference type="SMART" id="SM00563"/>
    </source>
</evidence>
<accession>A0A6L5YUP0</accession>
<dbReference type="Proteomes" id="UP000474957">
    <property type="component" value="Unassembled WGS sequence"/>
</dbReference>
<organism evidence="5 6">
    <name type="scientific">Halovulum marinum</name>
    <dbReference type="NCBI Taxonomy" id="2662447"/>
    <lineage>
        <taxon>Bacteria</taxon>
        <taxon>Pseudomonadati</taxon>
        <taxon>Pseudomonadota</taxon>
        <taxon>Alphaproteobacteria</taxon>
        <taxon>Rhodobacterales</taxon>
        <taxon>Paracoccaceae</taxon>
        <taxon>Halovulum</taxon>
    </lineage>
</organism>
<comment type="pathway">
    <text evidence="1">Lipid metabolism.</text>
</comment>
<sequence length="227" mass="24752">MLVMGLLCAPLALASPRGAHWSVRSFCRIGLVMLRLICGLRTEVRGPVPTGDVIVASKHQSFLDILIHVAALPRSRFIMKKELRWAPILGLYAMRMGSTPVARGRKGQAVTQMVQGATRNATEPGQLVIYPQGTRVAPGAVLPYKVGAGVLYQRMGKPCVPAATNAGVFWGRKSWLRRPGLAVVEYLPEIPTGLSMEAFVKRLESEIEPVSNALMAEAGHRPERHRA</sequence>
<dbReference type="PANTHER" id="PTHR10434">
    <property type="entry name" value="1-ACYL-SN-GLYCEROL-3-PHOSPHATE ACYLTRANSFERASE"/>
    <property type="match status" value="1"/>
</dbReference>
<dbReference type="EMBL" id="WIND01000001">
    <property type="protein sequence ID" value="MSU88146.1"/>
    <property type="molecule type" value="Genomic_DNA"/>
</dbReference>
<dbReference type="Pfam" id="PF01553">
    <property type="entry name" value="Acyltransferase"/>
    <property type="match status" value="1"/>
</dbReference>
<dbReference type="AlphaFoldDB" id="A0A6L5YUP0"/>
<name>A0A6L5YUP0_9RHOB</name>
<keyword evidence="6" id="KW-1185">Reference proteome</keyword>
<reference evidence="5 6" key="1">
    <citation type="submission" date="2019-10" db="EMBL/GenBank/DDBJ databases">
        <title>Cognatihalovulum marinum gen. nov. sp. nov., a new member of the family Rhodobacteraceae isolated from deep seawater of the Northwest Indian Ocean.</title>
        <authorList>
            <person name="Ruan C."/>
            <person name="Wang J."/>
            <person name="Zheng X."/>
            <person name="Song L."/>
            <person name="Zhu Y."/>
            <person name="Huang Y."/>
            <person name="Lu Z."/>
            <person name="Du W."/>
            <person name="Huang L."/>
            <person name="Dai X."/>
        </authorList>
    </citation>
    <scope>NUCLEOTIDE SEQUENCE [LARGE SCALE GENOMIC DNA]</scope>
    <source>
        <strain evidence="5 6">2CG4</strain>
    </source>
</reference>
<dbReference type="GO" id="GO:0003841">
    <property type="term" value="F:1-acylglycerol-3-phosphate O-acyltransferase activity"/>
    <property type="evidence" value="ECO:0007669"/>
    <property type="project" value="TreeGrafter"/>
</dbReference>
<evidence type="ECO:0000256" key="2">
    <source>
        <dbReference type="ARBA" id="ARBA00022679"/>
    </source>
</evidence>
<protein>
    <submittedName>
        <fullName evidence="5">1-acyl-sn-glycerol-3-phosphate acyltransferase</fullName>
    </submittedName>
</protein>
<evidence type="ECO:0000256" key="1">
    <source>
        <dbReference type="ARBA" id="ARBA00005189"/>
    </source>
</evidence>
<evidence type="ECO:0000256" key="3">
    <source>
        <dbReference type="ARBA" id="ARBA00023315"/>
    </source>
</evidence>
<dbReference type="SUPFAM" id="SSF69593">
    <property type="entry name" value="Glycerol-3-phosphate (1)-acyltransferase"/>
    <property type="match status" value="1"/>
</dbReference>
<evidence type="ECO:0000313" key="6">
    <source>
        <dbReference type="Proteomes" id="UP000474957"/>
    </source>
</evidence>
<proteinExistence type="predicted"/>